<protein>
    <submittedName>
        <fullName evidence="1">Uncharacterized protein</fullName>
    </submittedName>
</protein>
<organism evidence="1 2">
    <name type="scientific">Glomus cerebriforme</name>
    <dbReference type="NCBI Taxonomy" id="658196"/>
    <lineage>
        <taxon>Eukaryota</taxon>
        <taxon>Fungi</taxon>
        <taxon>Fungi incertae sedis</taxon>
        <taxon>Mucoromycota</taxon>
        <taxon>Glomeromycotina</taxon>
        <taxon>Glomeromycetes</taxon>
        <taxon>Glomerales</taxon>
        <taxon>Glomeraceae</taxon>
        <taxon>Glomus</taxon>
    </lineage>
</organism>
<reference evidence="1 2" key="1">
    <citation type="submission" date="2018-06" db="EMBL/GenBank/DDBJ databases">
        <title>Comparative genomics reveals the genomic features of Rhizophagus irregularis, R. cerebriforme, R. diaphanum and Gigaspora rosea, and their symbiotic lifestyle signature.</title>
        <authorList>
            <person name="Morin E."/>
            <person name="San Clemente H."/>
            <person name="Chen E.C.H."/>
            <person name="De La Providencia I."/>
            <person name="Hainaut M."/>
            <person name="Kuo A."/>
            <person name="Kohler A."/>
            <person name="Murat C."/>
            <person name="Tang N."/>
            <person name="Roy S."/>
            <person name="Loubradou J."/>
            <person name="Henrissat B."/>
            <person name="Grigoriev I.V."/>
            <person name="Corradi N."/>
            <person name="Roux C."/>
            <person name="Martin F.M."/>
        </authorList>
    </citation>
    <scope>NUCLEOTIDE SEQUENCE [LARGE SCALE GENOMIC DNA]</scope>
    <source>
        <strain evidence="1 2">DAOM 227022</strain>
    </source>
</reference>
<keyword evidence="2" id="KW-1185">Reference proteome</keyword>
<dbReference type="Proteomes" id="UP000265703">
    <property type="component" value="Unassembled WGS sequence"/>
</dbReference>
<dbReference type="STRING" id="658196.A0A397S3K1"/>
<gene>
    <name evidence="1" type="ORF">C1645_841067</name>
</gene>
<evidence type="ECO:0000313" key="2">
    <source>
        <dbReference type="Proteomes" id="UP000265703"/>
    </source>
</evidence>
<dbReference type="AlphaFoldDB" id="A0A397S3K1"/>
<comment type="caution">
    <text evidence="1">The sequence shown here is derived from an EMBL/GenBank/DDBJ whole genome shotgun (WGS) entry which is preliminary data.</text>
</comment>
<evidence type="ECO:0000313" key="1">
    <source>
        <dbReference type="EMBL" id="RIA79289.1"/>
    </source>
</evidence>
<dbReference type="EMBL" id="QKYT01001398">
    <property type="protein sequence ID" value="RIA79289.1"/>
    <property type="molecule type" value="Genomic_DNA"/>
</dbReference>
<accession>A0A397S3K1</accession>
<dbReference type="OrthoDB" id="2312068at2759"/>
<name>A0A397S3K1_9GLOM</name>
<sequence length="133" mass="15626">MSFFKKILNKNIIRNAINLPESKYEKEKIGYVKDDETIKEEDYQITICQDGKFAVTFDTGNLRIKVLENTDHHTLGDKRKDESDKFNEIDKIDKTIAYFKVNVDFTIDKFYANNFNPISFNETQKINNEIADN</sequence>
<proteinExistence type="predicted"/>